<sequence length="230" mass="26576">MPTLYHHPMSSASRFVRLILSEYGYQTELTEEQPWENRRDFLTLNPAGTLPVYVDDSMRALCGATIISEYLDETNGIMKRDRRLLAEDPFQRAEIRRLAEWFLHKMEADVTRPLVRERIYKLQMTPDQGGGAPDSKVLRTSRANIRQHMKYLSWLAGSRPWLAGDRISYADLAAAATISVLDYLGEIDWSDAPTAKEWYQRLKSRPSFRPLLSERVRGVTPVPHYADLDF</sequence>
<dbReference type="GO" id="GO:0004364">
    <property type="term" value="F:glutathione transferase activity"/>
    <property type="evidence" value="ECO:0007669"/>
    <property type="project" value="TreeGrafter"/>
</dbReference>
<gene>
    <name evidence="4" type="ORF">AC244_24995</name>
</gene>
<dbReference type="InterPro" id="IPR010987">
    <property type="entry name" value="Glutathione-S-Trfase_C-like"/>
</dbReference>
<dbReference type="Pfam" id="PF14497">
    <property type="entry name" value="GST_C_3"/>
    <property type="match status" value="1"/>
</dbReference>
<dbReference type="SUPFAM" id="SSF52833">
    <property type="entry name" value="Thioredoxin-like"/>
    <property type="match status" value="1"/>
</dbReference>
<evidence type="ECO:0000259" key="2">
    <source>
        <dbReference type="PROSITE" id="PS50404"/>
    </source>
</evidence>
<keyword evidence="4" id="KW-0808">Transferase</keyword>
<dbReference type="Gene3D" id="3.40.30.10">
    <property type="entry name" value="Glutaredoxin"/>
    <property type="match status" value="1"/>
</dbReference>
<dbReference type="PANTHER" id="PTHR43969">
    <property type="entry name" value="GLUTATHIONE S TRANSFERASE D10, ISOFORM A-RELATED"/>
    <property type="match status" value="1"/>
</dbReference>
<dbReference type="Proteomes" id="UP000037425">
    <property type="component" value="Unassembled WGS sequence"/>
</dbReference>
<proteinExistence type="predicted"/>
<evidence type="ECO:0000259" key="3">
    <source>
        <dbReference type="PROSITE" id="PS50405"/>
    </source>
</evidence>
<evidence type="ECO:0000256" key="1">
    <source>
        <dbReference type="ARBA" id="ARBA00011738"/>
    </source>
</evidence>
<dbReference type="AlphaFoldDB" id="A0A0L8BKE4"/>
<dbReference type="PANTHER" id="PTHR43969:SF9">
    <property type="entry name" value="GLUTATHIONE S TRANSFERASE D10, ISOFORM A-RELATED"/>
    <property type="match status" value="1"/>
</dbReference>
<feature type="domain" description="GST N-terminal" evidence="2">
    <location>
        <begin position="1"/>
        <end position="79"/>
    </location>
</feature>
<dbReference type="InterPro" id="IPR004046">
    <property type="entry name" value="GST_C"/>
</dbReference>
<organism evidence="4 5">
    <name type="scientific">Ensifer adhaerens</name>
    <name type="common">Sinorhizobium morelense</name>
    <dbReference type="NCBI Taxonomy" id="106592"/>
    <lineage>
        <taxon>Bacteria</taxon>
        <taxon>Pseudomonadati</taxon>
        <taxon>Pseudomonadota</taxon>
        <taxon>Alphaproteobacteria</taxon>
        <taxon>Hyphomicrobiales</taxon>
        <taxon>Rhizobiaceae</taxon>
        <taxon>Sinorhizobium/Ensifer group</taxon>
        <taxon>Ensifer</taxon>
    </lineage>
</organism>
<dbReference type="PROSITE" id="PS50404">
    <property type="entry name" value="GST_NTER"/>
    <property type="match status" value="1"/>
</dbReference>
<dbReference type="CDD" id="cd00570">
    <property type="entry name" value="GST_N_family"/>
    <property type="match status" value="1"/>
</dbReference>
<dbReference type="GO" id="GO:0006749">
    <property type="term" value="P:glutathione metabolic process"/>
    <property type="evidence" value="ECO:0007669"/>
    <property type="project" value="TreeGrafter"/>
</dbReference>
<name>A0A0L8BKE4_ENSAD</name>
<dbReference type="RefSeq" id="WP_053251506.1">
    <property type="nucleotide sequence ID" value="NZ_LGAP01000022.1"/>
</dbReference>
<dbReference type="InterPro" id="IPR036282">
    <property type="entry name" value="Glutathione-S-Trfase_C_sf"/>
</dbReference>
<accession>A0A0L8BKE4</accession>
<dbReference type="PROSITE" id="PS50405">
    <property type="entry name" value="GST_CTER"/>
    <property type="match status" value="1"/>
</dbReference>
<dbReference type="Pfam" id="PF13417">
    <property type="entry name" value="GST_N_3"/>
    <property type="match status" value="1"/>
</dbReference>
<dbReference type="InterPro" id="IPR004045">
    <property type="entry name" value="Glutathione_S-Trfase_N"/>
</dbReference>
<dbReference type="InterPro" id="IPR040079">
    <property type="entry name" value="Glutathione_S-Trfase"/>
</dbReference>
<dbReference type="SFLD" id="SFLDS00019">
    <property type="entry name" value="Glutathione_Transferase_(cytos"/>
    <property type="match status" value="1"/>
</dbReference>
<comment type="caution">
    <text evidence="4">The sequence shown here is derived from an EMBL/GenBank/DDBJ whole genome shotgun (WGS) entry which is preliminary data.</text>
</comment>
<dbReference type="SFLD" id="SFLDG00358">
    <property type="entry name" value="Main_(cytGST)"/>
    <property type="match status" value="1"/>
</dbReference>
<dbReference type="InterPro" id="IPR036249">
    <property type="entry name" value="Thioredoxin-like_sf"/>
</dbReference>
<dbReference type="CDD" id="cd00299">
    <property type="entry name" value="GST_C_family"/>
    <property type="match status" value="1"/>
</dbReference>
<reference evidence="5" key="1">
    <citation type="submission" date="2015-07" db="EMBL/GenBank/DDBJ databases">
        <title>Whole genome sequence of an Ensifer adhaerens strain isolated from a cave pool in the Wind Cave National Park.</title>
        <authorList>
            <person name="Eng W.W.H."/>
            <person name="Gan H.M."/>
            <person name="Barton H.A."/>
            <person name="Savka M.A."/>
        </authorList>
    </citation>
    <scope>NUCLEOTIDE SEQUENCE [LARGE SCALE GENOMIC DNA]</scope>
    <source>
        <strain evidence="5">SD006</strain>
    </source>
</reference>
<dbReference type="Gene3D" id="1.20.1050.10">
    <property type="match status" value="1"/>
</dbReference>
<protein>
    <submittedName>
        <fullName evidence="4">Glutathione S-transferase</fullName>
    </submittedName>
</protein>
<feature type="domain" description="GST C-terminal" evidence="3">
    <location>
        <begin position="88"/>
        <end position="222"/>
    </location>
</feature>
<comment type="subunit">
    <text evidence="1">Homodimer.</text>
</comment>
<evidence type="ECO:0000313" key="4">
    <source>
        <dbReference type="EMBL" id="KOF15111.1"/>
    </source>
</evidence>
<dbReference type="PATRIC" id="fig|106592.7.peg.3744"/>
<dbReference type="EMBL" id="LGAP01000022">
    <property type="protein sequence ID" value="KOF15111.1"/>
    <property type="molecule type" value="Genomic_DNA"/>
</dbReference>
<evidence type="ECO:0000313" key="5">
    <source>
        <dbReference type="Proteomes" id="UP000037425"/>
    </source>
</evidence>
<dbReference type="OrthoDB" id="9794721at2"/>
<dbReference type="SUPFAM" id="SSF47616">
    <property type="entry name" value="GST C-terminal domain-like"/>
    <property type="match status" value="1"/>
</dbReference>